<protein>
    <recommendedName>
        <fullName evidence="4">nitrilase</fullName>
        <ecNumber evidence="4">3.5.5.1</ecNumber>
    </recommendedName>
</protein>
<dbReference type="Gene3D" id="3.60.110.10">
    <property type="entry name" value="Carbon-nitrogen hydrolase"/>
    <property type="match status" value="1"/>
</dbReference>
<gene>
    <name evidence="6" type="ORF">A9Z42_0007260</name>
</gene>
<dbReference type="PANTHER" id="PTHR46044">
    <property type="entry name" value="NITRILASE"/>
    <property type="match status" value="1"/>
</dbReference>
<dbReference type="SUPFAM" id="SSF56317">
    <property type="entry name" value="Carbon-nitrogen hydrolase"/>
    <property type="match status" value="1"/>
</dbReference>
<dbReference type="EC" id="3.5.5.1" evidence="4"/>
<dbReference type="InterPro" id="IPR044149">
    <property type="entry name" value="Nitrilases_CHs"/>
</dbReference>
<keyword evidence="2" id="KW-0378">Hydrolase</keyword>
<comment type="catalytic activity">
    <reaction evidence="3">
        <text>a nitrile + 2 H2O = a carboxylate + NH4(+)</text>
        <dbReference type="Rhea" id="RHEA:21724"/>
        <dbReference type="ChEBI" id="CHEBI:15377"/>
        <dbReference type="ChEBI" id="CHEBI:18379"/>
        <dbReference type="ChEBI" id="CHEBI:28938"/>
        <dbReference type="ChEBI" id="CHEBI:29067"/>
        <dbReference type="EC" id="3.5.5.1"/>
    </reaction>
</comment>
<comment type="caution">
    <text evidence="6">The sequence shown here is derived from an EMBL/GenBank/DDBJ whole genome shotgun (WGS) entry which is preliminary data.</text>
</comment>
<proteinExistence type="inferred from homology"/>
<name>A0A2H2Z2N4_TRIPA</name>
<organism evidence="6 7">
    <name type="scientific">Trichoderma parareesei</name>
    <name type="common">Filamentous fungus</name>
    <dbReference type="NCBI Taxonomy" id="858221"/>
    <lineage>
        <taxon>Eukaryota</taxon>
        <taxon>Fungi</taxon>
        <taxon>Dikarya</taxon>
        <taxon>Ascomycota</taxon>
        <taxon>Pezizomycotina</taxon>
        <taxon>Sordariomycetes</taxon>
        <taxon>Hypocreomycetidae</taxon>
        <taxon>Hypocreales</taxon>
        <taxon>Hypocreaceae</taxon>
        <taxon>Trichoderma</taxon>
    </lineage>
</organism>
<dbReference type="InterPro" id="IPR036526">
    <property type="entry name" value="C-N_Hydrolase_sf"/>
</dbReference>
<evidence type="ECO:0000313" key="6">
    <source>
        <dbReference type="EMBL" id="OSZ99891.1"/>
    </source>
</evidence>
<comment type="similarity">
    <text evidence="1">Belongs to the carbon-nitrogen hydrolase superfamily. Nitrilase family.</text>
</comment>
<evidence type="ECO:0000256" key="4">
    <source>
        <dbReference type="ARBA" id="ARBA00039045"/>
    </source>
</evidence>
<evidence type="ECO:0000313" key="7">
    <source>
        <dbReference type="Proteomes" id="UP000219286"/>
    </source>
</evidence>
<evidence type="ECO:0000259" key="5">
    <source>
        <dbReference type="Pfam" id="PF00795"/>
    </source>
</evidence>
<feature type="domain" description="CN hydrolase" evidence="5">
    <location>
        <begin position="1"/>
        <end position="75"/>
    </location>
</feature>
<dbReference type="EMBL" id="LFMI01000009">
    <property type="protein sequence ID" value="OSZ99891.1"/>
    <property type="molecule type" value="Genomic_DNA"/>
</dbReference>
<sequence>MAQICEAVKKVGIFIFLGYSESDGDSLYIAHSFTKPAGTLVLHRRKMKPIVMKRAIRCDGDGQVNVIDSSFGKIGDTTKTVKNSRSTSHGCPLLRQTGKYIHLVYHDRQRRLPCLSIFRALAGLN</sequence>
<evidence type="ECO:0000256" key="1">
    <source>
        <dbReference type="ARBA" id="ARBA00008129"/>
    </source>
</evidence>
<dbReference type="PANTHER" id="PTHR46044:SF14">
    <property type="entry name" value="ARYLACETONITRILASE"/>
    <property type="match status" value="1"/>
</dbReference>
<dbReference type="Pfam" id="PF00795">
    <property type="entry name" value="CN_hydrolase"/>
    <property type="match status" value="1"/>
</dbReference>
<dbReference type="AlphaFoldDB" id="A0A2H2Z2N4"/>
<evidence type="ECO:0000256" key="2">
    <source>
        <dbReference type="ARBA" id="ARBA00022801"/>
    </source>
</evidence>
<dbReference type="GO" id="GO:0000257">
    <property type="term" value="F:nitrilase activity"/>
    <property type="evidence" value="ECO:0007669"/>
    <property type="project" value="UniProtKB-EC"/>
</dbReference>
<dbReference type="InterPro" id="IPR003010">
    <property type="entry name" value="C-N_Hydrolase"/>
</dbReference>
<keyword evidence="7" id="KW-1185">Reference proteome</keyword>
<evidence type="ECO:0000256" key="3">
    <source>
        <dbReference type="ARBA" id="ARBA00036406"/>
    </source>
</evidence>
<accession>A0A2H2Z2N4</accession>
<reference evidence="6 7" key="1">
    <citation type="journal article" date="2015" name="Genome Announc.">
        <title>Genome sequence and annotation of Trichoderma parareesei, the ancestor of the cellulase producer Trichoderma reesei.</title>
        <authorList>
            <person name="Yang D."/>
            <person name="Pomraning K."/>
            <person name="Kopchinskiy A."/>
            <person name="Karimi Aghcheh R."/>
            <person name="Atanasova L."/>
            <person name="Chenthamara K."/>
            <person name="Baker S.E."/>
            <person name="Zhang R."/>
            <person name="Shen Q."/>
            <person name="Freitag M."/>
            <person name="Kubicek C.P."/>
            <person name="Druzhinina I.S."/>
        </authorList>
    </citation>
    <scope>NUCLEOTIDE SEQUENCE [LARGE SCALE GENOMIC DNA]</scope>
    <source>
        <strain evidence="6 7">CBS 125925</strain>
    </source>
</reference>
<dbReference type="Proteomes" id="UP000219286">
    <property type="component" value="Unassembled WGS sequence"/>
</dbReference>